<name>A0A4V3XDP8_9AGAM</name>
<comment type="caution">
    <text evidence="1">The sequence shown here is derived from an EMBL/GenBank/DDBJ whole genome shotgun (WGS) entry which is preliminary data.</text>
</comment>
<dbReference type="Proteomes" id="UP000308199">
    <property type="component" value="Unassembled WGS sequence"/>
</dbReference>
<protein>
    <submittedName>
        <fullName evidence="1">Uncharacterized protein</fullName>
    </submittedName>
</protein>
<proteinExistence type="predicted"/>
<gene>
    <name evidence="1" type="ORF">EW145_g1258</name>
</gene>
<dbReference type="EMBL" id="SGPK01000033">
    <property type="protein sequence ID" value="THH10543.1"/>
    <property type="molecule type" value="Genomic_DNA"/>
</dbReference>
<evidence type="ECO:0000313" key="2">
    <source>
        <dbReference type="Proteomes" id="UP000308199"/>
    </source>
</evidence>
<organism evidence="1 2">
    <name type="scientific">Phellinidium pouzarii</name>
    <dbReference type="NCBI Taxonomy" id="167371"/>
    <lineage>
        <taxon>Eukaryota</taxon>
        <taxon>Fungi</taxon>
        <taxon>Dikarya</taxon>
        <taxon>Basidiomycota</taxon>
        <taxon>Agaricomycotina</taxon>
        <taxon>Agaricomycetes</taxon>
        <taxon>Hymenochaetales</taxon>
        <taxon>Hymenochaetaceae</taxon>
        <taxon>Phellinidium</taxon>
    </lineage>
</organism>
<keyword evidence="2" id="KW-1185">Reference proteome</keyword>
<sequence>MTSLTEALVENTVVELSSDSQLSEEYNNVKRLQCLNVGIGTLDLEDGQVHGSLTQLPQFPSSSCSSSSDILPQKLLQAGDMLNPVPNLLTATVETCITSSQQKIAPKLFFKGIYSLPDEILYLIFIYARGGYELETRLDSKDDMNSIASFLSIVAPHAYRWQTFDIDVSWDYWERLNSLIKTQFREMRLSSLTNLIMKGGDGHENPYDSRIVVNYEIEDGQPDFFCDWDMPKLHSMSAVRRVPASPFSTLTSLTFLSTTYENLRYRDYVYWDFKGLIKYLKSHLALQTLRLSLQTTRNWGGQTFECLTLRSLTHLDLEIFSSYILRGLMKMMDLPMLESLRLDLHLEFQALNIYDAHDDIVDNEDNKSRDCEMIGRWFRFISYESEDYHWYEFNHLKDIDIKIQACAPLSSFFVYDILCRCHRLQTLSLDCPIIKLLSRKDRPDRARPWTQKPIPLRTLSLLDCNLLDGQFLDMFKAALDAGDSGDSALSSGKSENVENFSALEIIGDTSFDIEAFLNFLLREKIKQFERVQSH</sequence>
<dbReference type="AlphaFoldDB" id="A0A4V3XDP8"/>
<accession>A0A4V3XDP8</accession>
<evidence type="ECO:0000313" key="1">
    <source>
        <dbReference type="EMBL" id="THH10543.1"/>
    </source>
</evidence>
<reference evidence="1 2" key="1">
    <citation type="submission" date="2019-02" db="EMBL/GenBank/DDBJ databases">
        <title>Genome sequencing of the rare red list fungi Phellinidium pouzarii.</title>
        <authorList>
            <person name="Buettner E."/>
            <person name="Kellner H."/>
        </authorList>
    </citation>
    <scope>NUCLEOTIDE SEQUENCE [LARGE SCALE GENOMIC DNA]</scope>
    <source>
        <strain evidence="1 2">DSM 108285</strain>
    </source>
</reference>
<dbReference type="OrthoDB" id="3365698at2759"/>